<dbReference type="EMBL" id="CAXJIO010000013">
    <property type="protein sequence ID" value="CAL2103435.1"/>
    <property type="molecule type" value="Genomic_DNA"/>
</dbReference>
<dbReference type="InterPro" id="IPR007345">
    <property type="entry name" value="Polysacch_pyruvyl_Trfase"/>
</dbReference>
<keyword evidence="3" id="KW-1185">Reference proteome</keyword>
<name>A0ABM9PCY9_9FLAO</name>
<evidence type="ECO:0000259" key="1">
    <source>
        <dbReference type="Pfam" id="PF04230"/>
    </source>
</evidence>
<sequence length="366" mass="42735">MRVKTITCHRVYNHGASLQEYALLKYLKSLGHDAETIDYTPDYLSNHHNFFNVANPKYDKFLIKWLYLLAKLPQRLTLLKRKKAFDEFENTYIPFTKKNYTDNTELKNDLPDADAFICGSDQIWNSFFQNGKDPAFYLNFVPDNKLKISYAASFAIDEIEDDLKPFVKENVERLNNISVRESSGLKILEGLDVKNAQQVLDPVFLLSPEEWKESFVTPIEEKYIFVYDCDSNPNIKKITEYTAKKHGLKIFTVNDNVTYSDKNFYLEGPKTFLSLINSAEYVISNSFHAVAFSLLFNKTFFVVDRSEKINTRMRDIMSYVGLSDFHLAEHEYKSFDNLEIDYADVKERIRVKVLESQKFLKESLSE</sequence>
<keyword evidence="2" id="KW-0808">Transferase</keyword>
<dbReference type="Proteomes" id="UP001497527">
    <property type="component" value="Unassembled WGS sequence"/>
</dbReference>
<evidence type="ECO:0000313" key="2">
    <source>
        <dbReference type="EMBL" id="CAL2103435.1"/>
    </source>
</evidence>
<gene>
    <name evidence="2" type="ORF">T190423A01A_40028</name>
</gene>
<reference evidence="2 3" key="1">
    <citation type="submission" date="2024-05" db="EMBL/GenBank/DDBJ databases">
        <authorList>
            <person name="Duchaud E."/>
        </authorList>
    </citation>
    <scope>NUCLEOTIDE SEQUENCE [LARGE SCALE GENOMIC DNA]</scope>
    <source>
        <strain evidence="2">Ena-SAMPLE-TAB-13-05-2024-13:56:06:370-140308</strain>
    </source>
</reference>
<dbReference type="RefSeq" id="WP_348717644.1">
    <property type="nucleotide sequence ID" value="NZ_CAXJIO010000013.1"/>
</dbReference>
<dbReference type="Pfam" id="PF04230">
    <property type="entry name" value="PS_pyruv_trans"/>
    <property type="match status" value="1"/>
</dbReference>
<proteinExistence type="predicted"/>
<comment type="caution">
    <text evidence="2">The sequence shown here is derived from an EMBL/GenBank/DDBJ whole genome shotgun (WGS) entry which is preliminary data.</text>
</comment>
<accession>A0ABM9PCY9</accession>
<evidence type="ECO:0000313" key="3">
    <source>
        <dbReference type="Proteomes" id="UP001497527"/>
    </source>
</evidence>
<feature type="domain" description="Polysaccharide pyruvyl transferase" evidence="1">
    <location>
        <begin position="13"/>
        <end position="306"/>
    </location>
</feature>
<protein>
    <submittedName>
        <fullName evidence="2">Polysaccharide pyruvyl transferase family protein</fullName>
    </submittedName>
</protein>
<dbReference type="GO" id="GO:0016740">
    <property type="term" value="F:transferase activity"/>
    <property type="evidence" value="ECO:0007669"/>
    <property type="project" value="UniProtKB-KW"/>
</dbReference>
<organism evidence="2 3">
    <name type="scientific">Tenacibaculum polynesiense</name>
    <dbReference type="NCBI Taxonomy" id="3137857"/>
    <lineage>
        <taxon>Bacteria</taxon>
        <taxon>Pseudomonadati</taxon>
        <taxon>Bacteroidota</taxon>
        <taxon>Flavobacteriia</taxon>
        <taxon>Flavobacteriales</taxon>
        <taxon>Flavobacteriaceae</taxon>
        <taxon>Tenacibaculum</taxon>
    </lineage>
</organism>